<proteinExistence type="predicted"/>
<feature type="compositionally biased region" description="Basic and acidic residues" evidence="1">
    <location>
        <begin position="275"/>
        <end position="294"/>
    </location>
</feature>
<organism evidence="3 4">
    <name type="scientific">Streptomyces mashuensis</name>
    <dbReference type="NCBI Taxonomy" id="33904"/>
    <lineage>
        <taxon>Bacteria</taxon>
        <taxon>Bacillati</taxon>
        <taxon>Actinomycetota</taxon>
        <taxon>Actinomycetes</taxon>
        <taxon>Kitasatosporales</taxon>
        <taxon>Streptomycetaceae</taxon>
        <taxon>Streptomyces</taxon>
    </lineage>
</organism>
<evidence type="ECO:0000259" key="2">
    <source>
        <dbReference type="Pfam" id="PF03432"/>
    </source>
</evidence>
<dbReference type="InterPro" id="IPR005094">
    <property type="entry name" value="Endonuclease_MobA/VirD2"/>
</dbReference>
<evidence type="ECO:0000313" key="4">
    <source>
        <dbReference type="Proteomes" id="UP000638313"/>
    </source>
</evidence>
<feature type="region of interest" description="Disordered" evidence="1">
    <location>
        <begin position="270"/>
        <end position="301"/>
    </location>
</feature>
<name>A0A919ECS0_9ACTN</name>
<dbReference type="Proteomes" id="UP000638313">
    <property type="component" value="Unassembled WGS sequence"/>
</dbReference>
<dbReference type="EMBL" id="BNBD01000004">
    <property type="protein sequence ID" value="GHF41741.1"/>
    <property type="molecule type" value="Genomic_DNA"/>
</dbReference>
<accession>A0A919ECS0</accession>
<protein>
    <submittedName>
        <fullName evidence="3">Mobilization protein</fullName>
    </submittedName>
</protein>
<dbReference type="Pfam" id="PF03432">
    <property type="entry name" value="Relaxase"/>
    <property type="match status" value="1"/>
</dbReference>
<feature type="domain" description="MobA/VirD2-like nuclease" evidence="2">
    <location>
        <begin position="65"/>
        <end position="165"/>
    </location>
</feature>
<dbReference type="AlphaFoldDB" id="A0A919ECS0"/>
<evidence type="ECO:0000256" key="1">
    <source>
        <dbReference type="SAM" id="MobiDB-lite"/>
    </source>
</evidence>
<sequence length="575" mass="62407">MIAKITSGKNTAKLIAYLYGPGKANEHTDPHLVASWDGFAPDPGRSPDPCHAKEQLVQALDLRVKQAGNRAPEQYVWHCSIRAAPEDHHLTDEDWADVARRVVAATGIAPDGDPDGCRWVAVRHADDHIHIAATKVRGDLRPARHWNDYLTADKELAAIEKEYGLRQVVRGDRTAAKGPTNAERRKAERLHRGRTPREELRETVRRAVAGADSETEFFIRLANAGLLIRQRIAPSGDLLGYTVALPSDRNKDGRPIFYSGSKLAPDLSLPRIRHRFTDSQRPAEPDTRTDRPRADSPAAARRAATQAAWEAVSVIEQGDDATAASEIAAGGEVLDALAKTSAAATRQELREAAVAFERASWSHIRAERLHDRALRKAARDLVYSGPVLGRGEDGAATAMVIDTLIFLAIAAANWHSKHQHAQQAAAARQAADHLRAAYRQAAAAPLTALRQQGQALPAHHHRRHAATVRAALPELAEKALAEPGWYGLAATLSEAERAGYETGALLAEIAEQRELDSAGSISDVLVWRIRRTAGLPAHTPSPQTKPMSMVSARPTRPSASTAGRRPTGPAGRPVR</sequence>
<gene>
    <name evidence="3" type="ORF">GCM10010218_23470</name>
</gene>
<comment type="caution">
    <text evidence="3">The sequence shown here is derived from an EMBL/GenBank/DDBJ whole genome shotgun (WGS) entry which is preliminary data.</text>
</comment>
<dbReference type="RefSeq" id="WP_190129477.1">
    <property type="nucleotide sequence ID" value="NZ_BNBD01000004.1"/>
</dbReference>
<feature type="region of interest" description="Disordered" evidence="1">
    <location>
        <begin position="174"/>
        <end position="198"/>
    </location>
</feature>
<reference evidence="3" key="1">
    <citation type="journal article" date="2014" name="Int. J. Syst. Evol. Microbiol.">
        <title>Complete genome sequence of Corynebacterium casei LMG S-19264T (=DSM 44701T), isolated from a smear-ripened cheese.</title>
        <authorList>
            <consortium name="US DOE Joint Genome Institute (JGI-PGF)"/>
            <person name="Walter F."/>
            <person name="Albersmeier A."/>
            <person name="Kalinowski J."/>
            <person name="Ruckert C."/>
        </authorList>
    </citation>
    <scope>NUCLEOTIDE SEQUENCE</scope>
    <source>
        <strain evidence="3">JCM 4059</strain>
    </source>
</reference>
<keyword evidence="4" id="KW-1185">Reference proteome</keyword>
<feature type="region of interest" description="Disordered" evidence="1">
    <location>
        <begin position="535"/>
        <end position="575"/>
    </location>
</feature>
<reference evidence="3" key="2">
    <citation type="submission" date="2020-09" db="EMBL/GenBank/DDBJ databases">
        <authorList>
            <person name="Sun Q."/>
            <person name="Ohkuma M."/>
        </authorList>
    </citation>
    <scope>NUCLEOTIDE SEQUENCE</scope>
    <source>
        <strain evidence="3">JCM 4059</strain>
    </source>
</reference>
<evidence type="ECO:0000313" key="3">
    <source>
        <dbReference type="EMBL" id="GHF41741.1"/>
    </source>
</evidence>